<proteinExistence type="predicted"/>
<evidence type="ECO:0000256" key="7">
    <source>
        <dbReference type="ARBA" id="ARBA00022842"/>
    </source>
</evidence>
<dbReference type="PANTHER" id="PTHR33571">
    <property type="entry name" value="SSL8005 PROTEIN"/>
    <property type="match status" value="1"/>
</dbReference>
<protein>
    <recommendedName>
        <fullName evidence="8">Polymerase beta nucleotidyltransferase domain-containing protein</fullName>
    </recommendedName>
</protein>
<sequence>MKIVEIRRKTAPVFEAYNVKFAGLFGSYARGKPGTRSDIDIAVILGPDADLFDFVGLKLDLRKVLKKPVDLVTYRTMYPYVKRSAKRGMKKLYGQTAH</sequence>
<keyword evidence="3" id="KW-0548">Nucleotidyltransferase</keyword>
<comment type="caution">
    <text evidence="9">The sequence shown here is derived from an EMBL/GenBank/DDBJ whole genome shotgun (WGS) entry which is preliminary data.</text>
</comment>
<dbReference type="InterPro" id="IPR043519">
    <property type="entry name" value="NT_sf"/>
</dbReference>
<dbReference type="CDD" id="cd05403">
    <property type="entry name" value="NT_KNTase_like"/>
    <property type="match status" value="1"/>
</dbReference>
<name>A0A1F7UTQ0_9BACT</name>
<dbReference type="GO" id="GO:0005524">
    <property type="term" value="F:ATP binding"/>
    <property type="evidence" value="ECO:0007669"/>
    <property type="project" value="UniProtKB-KW"/>
</dbReference>
<dbReference type="Pfam" id="PF18765">
    <property type="entry name" value="Polbeta"/>
    <property type="match status" value="1"/>
</dbReference>
<organism evidence="9 10">
    <name type="scientific">Candidatus Uhrbacteria bacterium RIFCSPLOWO2_01_FULL_47_25</name>
    <dbReference type="NCBI Taxonomy" id="1802402"/>
    <lineage>
        <taxon>Bacteria</taxon>
        <taxon>Candidatus Uhriibacteriota</taxon>
    </lineage>
</organism>
<dbReference type="Proteomes" id="UP000176846">
    <property type="component" value="Unassembled WGS sequence"/>
</dbReference>
<dbReference type="EMBL" id="MGEK01000026">
    <property type="protein sequence ID" value="OGL81636.1"/>
    <property type="molecule type" value="Genomic_DNA"/>
</dbReference>
<dbReference type="SUPFAM" id="SSF81301">
    <property type="entry name" value="Nucleotidyltransferase"/>
    <property type="match status" value="1"/>
</dbReference>
<evidence type="ECO:0000256" key="3">
    <source>
        <dbReference type="ARBA" id="ARBA00022695"/>
    </source>
</evidence>
<evidence type="ECO:0000256" key="2">
    <source>
        <dbReference type="ARBA" id="ARBA00022679"/>
    </source>
</evidence>
<evidence type="ECO:0000256" key="4">
    <source>
        <dbReference type="ARBA" id="ARBA00022723"/>
    </source>
</evidence>
<keyword evidence="7" id="KW-0460">Magnesium</keyword>
<evidence type="ECO:0000313" key="9">
    <source>
        <dbReference type="EMBL" id="OGL81636.1"/>
    </source>
</evidence>
<dbReference type="InterPro" id="IPR041633">
    <property type="entry name" value="Polbeta"/>
</dbReference>
<keyword evidence="4" id="KW-0479">Metal-binding</keyword>
<keyword evidence="5" id="KW-0547">Nucleotide-binding</keyword>
<keyword evidence="6" id="KW-0067">ATP-binding</keyword>
<comment type="cofactor">
    <cofactor evidence="1">
        <name>Mg(2+)</name>
        <dbReference type="ChEBI" id="CHEBI:18420"/>
    </cofactor>
</comment>
<dbReference type="InterPro" id="IPR052038">
    <property type="entry name" value="Type-VII_TA_antitoxin"/>
</dbReference>
<evidence type="ECO:0000313" key="10">
    <source>
        <dbReference type="Proteomes" id="UP000176846"/>
    </source>
</evidence>
<feature type="domain" description="Polymerase beta nucleotidyltransferase" evidence="8">
    <location>
        <begin position="10"/>
        <end position="95"/>
    </location>
</feature>
<evidence type="ECO:0000256" key="6">
    <source>
        <dbReference type="ARBA" id="ARBA00022840"/>
    </source>
</evidence>
<dbReference type="GO" id="GO:0046872">
    <property type="term" value="F:metal ion binding"/>
    <property type="evidence" value="ECO:0007669"/>
    <property type="project" value="UniProtKB-KW"/>
</dbReference>
<evidence type="ECO:0000259" key="8">
    <source>
        <dbReference type="Pfam" id="PF18765"/>
    </source>
</evidence>
<gene>
    <name evidence="9" type="ORF">A2936_04600</name>
</gene>
<evidence type="ECO:0000256" key="1">
    <source>
        <dbReference type="ARBA" id="ARBA00001946"/>
    </source>
</evidence>
<evidence type="ECO:0000256" key="5">
    <source>
        <dbReference type="ARBA" id="ARBA00022741"/>
    </source>
</evidence>
<keyword evidence="2" id="KW-0808">Transferase</keyword>
<dbReference type="PANTHER" id="PTHR33571:SF14">
    <property type="entry name" value="PROTEIN ADENYLYLTRANSFERASE MJ0435-RELATED"/>
    <property type="match status" value="1"/>
</dbReference>
<dbReference type="GO" id="GO:0016779">
    <property type="term" value="F:nucleotidyltransferase activity"/>
    <property type="evidence" value="ECO:0007669"/>
    <property type="project" value="UniProtKB-KW"/>
</dbReference>
<reference evidence="9 10" key="1">
    <citation type="journal article" date="2016" name="Nat. Commun.">
        <title>Thousands of microbial genomes shed light on interconnected biogeochemical processes in an aquifer system.</title>
        <authorList>
            <person name="Anantharaman K."/>
            <person name="Brown C.T."/>
            <person name="Hug L.A."/>
            <person name="Sharon I."/>
            <person name="Castelle C.J."/>
            <person name="Probst A.J."/>
            <person name="Thomas B.C."/>
            <person name="Singh A."/>
            <person name="Wilkins M.J."/>
            <person name="Karaoz U."/>
            <person name="Brodie E.L."/>
            <person name="Williams K.H."/>
            <person name="Hubbard S.S."/>
            <person name="Banfield J.F."/>
        </authorList>
    </citation>
    <scope>NUCLEOTIDE SEQUENCE [LARGE SCALE GENOMIC DNA]</scope>
</reference>
<accession>A0A1F7UTQ0</accession>
<dbReference type="Gene3D" id="3.30.460.10">
    <property type="entry name" value="Beta Polymerase, domain 2"/>
    <property type="match status" value="1"/>
</dbReference>
<dbReference type="AlphaFoldDB" id="A0A1F7UTQ0"/>